<dbReference type="InterPro" id="IPR003675">
    <property type="entry name" value="Rce1/LyrA-like_dom"/>
</dbReference>
<evidence type="ECO:0000313" key="4">
    <source>
        <dbReference type="Proteomes" id="UP000199068"/>
    </source>
</evidence>
<feature type="transmembrane region" description="Helical" evidence="1">
    <location>
        <begin position="174"/>
        <end position="194"/>
    </location>
</feature>
<dbReference type="InterPro" id="IPR042150">
    <property type="entry name" value="MmRce1-like"/>
</dbReference>
<evidence type="ECO:0000256" key="1">
    <source>
        <dbReference type="SAM" id="Phobius"/>
    </source>
</evidence>
<feature type="transmembrane region" description="Helical" evidence="1">
    <location>
        <begin position="215"/>
        <end position="236"/>
    </location>
</feature>
<feature type="transmembrane region" description="Helical" evidence="1">
    <location>
        <begin position="242"/>
        <end position="262"/>
    </location>
</feature>
<feature type="transmembrane region" description="Helical" evidence="1">
    <location>
        <begin position="269"/>
        <end position="287"/>
    </location>
</feature>
<protein>
    <recommendedName>
        <fullName evidence="2">CAAX prenyl protease 2/Lysostaphin resistance protein A-like domain-containing protein</fullName>
    </recommendedName>
</protein>
<sequence>MSTDIKDIKQEIKYFLLVNFGLIAFISIFLFISSSKPEGSVFITNFGGVFMYIPAFSVIVVLKKVSNYEFNPKVEKFFKFFAIATIVRIIVAILDVLVFKNIITSSVVDACVSLYLLGVVLFNASEFESINLSLNKNLKKVLIVVAIFLAILITKIVITAILDESSTINLKGAILTVIMSLVMNFFLGFNLFFGEEFGWRYFLQPRLQKLYGKKSGVLILGFIWGIWHLPLCFTLYSPKTPIFCVILHVTYCMLLGVFLGYAYMKTENIWCPILIHLANNSIIVILAGGYESVITPGDLLMNIVLNGIFFLPFLFAKEYKSKAIEEQSNLDL</sequence>
<dbReference type="PANTHER" id="PTHR35797:SF1">
    <property type="entry name" value="PROTEASE"/>
    <property type="match status" value="1"/>
</dbReference>
<evidence type="ECO:0000259" key="2">
    <source>
        <dbReference type="Pfam" id="PF02517"/>
    </source>
</evidence>
<keyword evidence="4" id="KW-1185">Reference proteome</keyword>
<organism evidence="3 4">
    <name type="scientific">Romboutsia lituseburensis DSM 797</name>
    <dbReference type="NCBI Taxonomy" id="1121325"/>
    <lineage>
        <taxon>Bacteria</taxon>
        <taxon>Bacillati</taxon>
        <taxon>Bacillota</taxon>
        <taxon>Clostridia</taxon>
        <taxon>Peptostreptococcales</taxon>
        <taxon>Peptostreptococcaceae</taxon>
        <taxon>Romboutsia</taxon>
    </lineage>
</organism>
<keyword evidence="1" id="KW-0472">Membrane</keyword>
<feature type="transmembrane region" description="Helical" evidence="1">
    <location>
        <begin position="12"/>
        <end position="33"/>
    </location>
</feature>
<dbReference type="RefSeq" id="WP_092722781.1">
    <property type="nucleotide sequence ID" value="NZ_FNGW01000001.1"/>
</dbReference>
<dbReference type="Pfam" id="PF02517">
    <property type="entry name" value="Rce1-like"/>
    <property type="match status" value="1"/>
</dbReference>
<proteinExistence type="predicted"/>
<dbReference type="GO" id="GO:0080120">
    <property type="term" value="P:CAAX-box protein maturation"/>
    <property type="evidence" value="ECO:0007669"/>
    <property type="project" value="UniProtKB-ARBA"/>
</dbReference>
<dbReference type="STRING" id="1121325.SAMN04515677_101648"/>
<feature type="transmembrane region" description="Helical" evidence="1">
    <location>
        <begin position="299"/>
        <end position="316"/>
    </location>
</feature>
<dbReference type="PANTHER" id="PTHR35797">
    <property type="entry name" value="PROTEASE-RELATED"/>
    <property type="match status" value="1"/>
</dbReference>
<keyword evidence="1" id="KW-0812">Transmembrane</keyword>
<feature type="transmembrane region" description="Helical" evidence="1">
    <location>
        <begin position="77"/>
        <end position="96"/>
    </location>
</feature>
<accession>A0A1G9JHM3</accession>
<feature type="transmembrane region" description="Helical" evidence="1">
    <location>
        <begin position="39"/>
        <end position="65"/>
    </location>
</feature>
<dbReference type="GO" id="GO:0004175">
    <property type="term" value="F:endopeptidase activity"/>
    <property type="evidence" value="ECO:0007669"/>
    <property type="project" value="UniProtKB-ARBA"/>
</dbReference>
<keyword evidence="1" id="KW-1133">Transmembrane helix</keyword>
<dbReference type="AlphaFoldDB" id="A0A1G9JHM3"/>
<feature type="transmembrane region" description="Helical" evidence="1">
    <location>
        <begin position="142"/>
        <end position="162"/>
    </location>
</feature>
<gene>
    <name evidence="3" type="ORF">SAMN04515677_101648</name>
</gene>
<dbReference type="Proteomes" id="UP000199068">
    <property type="component" value="Unassembled WGS sequence"/>
</dbReference>
<dbReference type="EMBL" id="FNGW01000001">
    <property type="protein sequence ID" value="SDL36782.1"/>
    <property type="molecule type" value="Genomic_DNA"/>
</dbReference>
<reference evidence="3 4" key="1">
    <citation type="submission" date="2016-10" db="EMBL/GenBank/DDBJ databases">
        <authorList>
            <person name="de Groot N.N."/>
        </authorList>
    </citation>
    <scope>NUCLEOTIDE SEQUENCE [LARGE SCALE GENOMIC DNA]</scope>
    <source>
        <strain evidence="3 4">DSM 797</strain>
    </source>
</reference>
<feature type="domain" description="CAAX prenyl protease 2/Lysostaphin resistance protein A-like" evidence="2">
    <location>
        <begin position="181"/>
        <end position="281"/>
    </location>
</feature>
<name>A0A1G9JHM3_9FIRM</name>
<evidence type="ECO:0000313" key="3">
    <source>
        <dbReference type="EMBL" id="SDL36782.1"/>
    </source>
</evidence>